<accession>A0ABP8E379</accession>
<dbReference type="Proteomes" id="UP001501594">
    <property type="component" value="Unassembled WGS sequence"/>
</dbReference>
<evidence type="ECO:0000313" key="2">
    <source>
        <dbReference type="EMBL" id="GAA4266671.1"/>
    </source>
</evidence>
<reference evidence="3" key="1">
    <citation type="journal article" date="2019" name="Int. J. Syst. Evol. Microbiol.">
        <title>The Global Catalogue of Microorganisms (GCM) 10K type strain sequencing project: providing services to taxonomists for standard genome sequencing and annotation.</title>
        <authorList>
            <consortium name="The Broad Institute Genomics Platform"/>
            <consortium name="The Broad Institute Genome Sequencing Center for Infectious Disease"/>
            <person name="Wu L."/>
            <person name="Ma J."/>
        </authorList>
    </citation>
    <scope>NUCLEOTIDE SEQUENCE [LARGE SCALE GENOMIC DNA]</scope>
    <source>
        <strain evidence="3">JCM 17442</strain>
    </source>
</reference>
<dbReference type="PROSITE" id="PS51318">
    <property type="entry name" value="TAT"/>
    <property type="match status" value="1"/>
</dbReference>
<evidence type="ECO:0000259" key="1">
    <source>
        <dbReference type="Pfam" id="PF05257"/>
    </source>
</evidence>
<dbReference type="InterPro" id="IPR007921">
    <property type="entry name" value="CHAP_dom"/>
</dbReference>
<name>A0ABP8E379_9MICO</name>
<dbReference type="InterPro" id="IPR006311">
    <property type="entry name" value="TAT_signal"/>
</dbReference>
<dbReference type="InterPro" id="IPR038765">
    <property type="entry name" value="Papain-like_cys_pep_sf"/>
</dbReference>
<evidence type="ECO:0000313" key="3">
    <source>
        <dbReference type="Proteomes" id="UP001501594"/>
    </source>
</evidence>
<protein>
    <recommendedName>
        <fullName evidence="1">Peptidase C51 domain-containing protein</fullName>
    </recommendedName>
</protein>
<comment type="caution">
    <text evidence="2">The sequence shown here is derived from an EMBL/GenBank/DDBJ whole genome shotgun (WGS) entry which is preliminary data.</text>
</comment>
<gene>
    <name evidence="2" type="ORF">GCM10022256_22830</name>
</gene>
<proteinExistence type="predicted"/>
<dbReference type="EMBL" id="BAABAU010000002">
    <property type="protein sequence ID" value="GAA4266671.1"/>
    <property type="molecule type" value="Genomic_DNA"/>
</dbReference>
<keyword evidence="3" id="KW-1185">Reference proteome</keyword>
<sequence length="173" mass="18670">MKMDTSALLSRRSLLVGAGGLSLATIVALSGPAERAHAAAPTTPSDVITLAKSYEGNNLAQMNAIWTSKYDTSADWCATFVSWCLRGTDTGFSRSSEAFYDLCTPVSAANVRQGDIVWYYGVGHIGLVRSHSDGHIRTVEGNAGTGNASTNHVKLYEDPWDTTGRYKFARPKY</sequence>
<dbReference type="Gene3D" id="3.90.1720.10">
    <property type="entry name" value="endopeptidase domain like (from Nostoc punctiforme)"/>
    <property type="match status" value="1"/>
</dbReference>
<feature type="domain" description="Peptidase C51" evidence="1">
    <location>
        <begin position="70"/>
        <end position="142"/>
    </location>
</feature>
<dbReference type="SUPFAM" id="SSF54001">
    <property type="entry name" value="Cysteine proteinases"/>
    <property type="match status" value="1"/>
</dbReference>
<dbReference type="Pfam" id="PF05257">
    <property type="entry name" value="CHAP"/>
    <property type="match status" value="1"/>
</dbReference>
<organism evidence="2 3">
    <name type="scientific">Frondihabitans peucedani</name>
    <dbReference type="NCBI Taxonomy" id="598626"/>
    <lineage>
        <taxon>Bacteria</taxon>
        <taxon>Bacillati</taxon>
        <taxon>Actinomycetota</taxon>
        <taxon>Actinomycetes</taxon>
        <taxon>Micrococcales</taxon>
        <taxon>Microbacteriaceae</taxon>
        <taxon>Frondihabitans</taxon>
    </lineage>
</organism>